<dbReference type="AlphaFoldDB" id="A0A2T8JEJ2"/>
<organism evidence="2">
    <name type="scientific">Panicum hallii</name>
    <dbReference type="NCBI Taxonomy" id="206008"/>
    <lineage>
        <taxon>Eukaryota</taxon>
        <taxon>Viridiplantae</taxon>
        <taxon>Streptophyta</taxon>
        <taxon>Embryophyta</taxon>
        <taxon>Tracheophyta</taxon>
        <taxon>Spermatophyta</taxon>
        <taxon>Magnoliopsida</taxon>
        <taxon>Liliopsida</taxon>
        <taxon>Poales</taxon>
        <taxon>Poaceae</taxon>
        <taxon>PACMAD clade</taxon>
        <taxon>Panicoideae</taxon>
        <taxon>Panicodae</taxon>
        <taxon>Paniceae</taxon>
        <taxon>Panicinae</taxon>
        <taxon>Panicum</taxon>
        <taxon>Panicum sect. Panicum</taxon>
    </lineage>
</organism>
<evidence type="ECO:0000313" key="2">
    <source>
        <dbReference type="EMBL" id="PVH48350.1"/>
    </source>
</evidence>
<dbReference type="PANTHER" id="PTHR33127">
    <property type="entry name" value="TRANSMEMBRANE PROTEIN"/>
    <property type="match status" value="1"/>
</dbReference>
<reference evidence="2" key="1">
    <citation type="submission" date="2018-04" db="EMBL/GenBank/DDBJ databases">
        <title>WGS assembly of Panicum hallii.</title>
        <authorList>
            <person name="Lovell J."/>
            <person name="Jenkins J."/>
            <person name="Lowry D."/>
            <person name="Mamidi S."/>
            <person name="Sreedasyam A."/>
            <person name="Weng X."/>
            <person name="Barry K."/>
            <person name="Bonette J."/>
            <person name="Campitelli B."/>
            <person name="Daum C."/>
            <person name="Gordon S."/>
            <person name="Gould B."/>
            <person name="Lipzen A."/>
            <person name="Macqueen A."/>
            <person name="Palacio-Mejia J."/>
            <person name="Plott C."/>
            <person name="Shakirov E."/>
            <person name="Shu S."/>
            <person name="Yoshinaga Y."/>
            <person name="Zane M."/>
            <person name="Rokhsar D."/>
            <person name="Grimwood J."/>
            <person name="Schmutz J."/>
            <person name="Juenger T."/>
        </authorList>
    </citation>
    <scope>NUCLEOTIDE SEQUENCE [LARGE SCALE GENOMIC DNA]</scope>
    <source>
        <strain evidence="2">FIL2</strain>
    </source>
</reference>
<dbReference type="Gramene" id="PVH48350">
    <property type="protein sequence ID" value="PVH48350"/>
    <property type="gene ID" value="PAHAL_4G313400"/>
</dbReference>
<gene>
    <name evidence="2" type="ORF">PAHAL_4G313400</name>
</gene>
<dbReference type="Proteomes" id="UP000243499">
    <property type="component" value="Chromosome 4"/>
</dbReference>
<protein>
    <recommendedName>
        <fullName evidence="1">KIB1-4 beta-propeller domain-containing protein</fullName>
    </recommendedName>
</protein>
<dbReference type="InterPro" id="IPR005174">
    <property type="entry name" value="KIB1-4_b-propeller"/>
</dbReference>
<accession>A0A2T8JEJ2</accession>
<dbReference type="EMBL" id="CM008049">
    <property type="protein sequence ID" value="PVH48350.1"/>
    <property type="molecule type" value="Genomic_DNA"/>
</dbReference>
<name>A0A2T8JEJ2_9POAL</name>
<dbReference type="Pfam" id="PF03478">
    <property type="entry name" value="Beta-prop_KIB1-4"/>
    <property type="match status" value="1"/>
</dbReference>
<dbReference type="PANTHER" id="PTHR33127:SF96">
    <property type="entry name" value="DUF295 DOMAIN-CONTAINING PROTEIN"/>
    <property type="match status" value="1"/>
</dbReference>
<evidence type="ECO:0000259" key="1">
    <source>
        <dbReference type="Pfam" id="PF03478"/>
    </source>
</evidence>
<feature type="domain" description="KIB1-4 beta-propeller" evidence="1">
    <location>
        <begin position="145"/>
        <end position="224"/>
    </location>
</feature>
<sequence>MDTTPSSHGGVRAPYLALKHAAGSDDPVFFNVSAKKAIITDITGEPENSNYCATPQGWVLVRDTAAPSTYLLDLHDHRRRIHLPHLSEDDLPPVCTCLLSDHPDLRRSKERKLPGAGGGEWVKHEYDIETLDLPDLGEGCKEKLVICSITPFGCQKEFLVESGRELFMRPSVVLRVHVHRMNFARQEWREVEDIGGRAFLLSPWYFGASRPATKCGLEADCVYVPYAGTKRLMRLMVFNVKDRTMTMQDLDEAPVSKQALWMLPTYP</sequence>
<proteinExistence type="predicted"/>